<feature type="coiled-coil region" evidence="1">
    <location>
        <begin position="26"/>
        <end position="53"/>
    </location>
</feature>
<evidence type="ECO:0000256" key="1">
    <source>
        <dbReference type="SAM" id="Coils"/>
    </source>
</evidence>
<keyword evidence="3" id="KW-1185">Reference proteome</keyword>
<dbReference type="AlphaFoldDB" id="A0A8J4PKE0"/>
<evidence type="ECO:0000313" key="3">
    <source>
        <dbReference type="Proteomes" id="UP000695562"/>
    </source>
</evidence>
<dbReference type="Proteomes" id="UP000695562">
    <property type="component" value="Unassembled WGS sequence"/>
</dbReference>
<name>A0A8J4PKE0_9MYCE</name>
<reference evidence="2" key="1">
    <citation type="submission" date="2020-01" db="EMBL/GenBank/DDBJ databases">
        <title>Development of genomics and gene disruption for Polysphondylium violaceum indicates a role for the polyketide synthase stlB in stalk morphogenesis.</title>
        <authorList>
            <person name="Narita B."/>
            <person name="Kawabe Y."/>
            <person name="Kin K."/>
            <person name="Saito T."/>
            <person name="Gibbs R."/>
            <person name="Kuspa A."/>
            <person name="Muzny D."/>
            <person name="Queller D."/>
            <person name="Richards S."/>
            <person name="Strassman J."/>
            <person name="Sucgang R."/>
            <person name="Worley K."/>
            <person name="Schaap P."/>
        </authorList>
    </citation>
    <scope>NUCLEOTIDE SEQUENCE</scope>
    <source>
        <strain evidence="2">QSvi11</strain>
    </source>
</reference>
<gene>
    <name evidence="2" type="ORF">CYY_010099</name>
</gene>
<keyword evidence="1" id="KW-0175">Coiled coil</keyword>
<protein>
    <submittedName>
        <fullName evidence="2">Uncharacterized protein</fullName>
    </submittedName>
</protein>
<accession>A0A8J4PKE0</accession>
<organism evidence="2 3">
    <name type="scientific">Polysphondylium violaceum</name>
    <dbReference type="NCBI Taxonomy" id="133409"/>
    <lineage>
        <taxon>Eukaryota</taxon>
        <taxon>Amoebozoa</taxon>
        <taxon>Evosea</taxon>
        <taxon>Eumycetozoa</taxon>
        <taxon>Dictyostelia</taxon>
        <taxon>Dictyosteliales</taxon>
        <taxon>Dictyosteliaceae</taxon>
        <taxon>Polysphondylium</taxon>
    </lineage>
</organism>
<dbReference type="EMBL" id="AJWJ01000923">
    <property type="protein sequence ID" value="KAF2068572.1"/>
    <property type="molecule type" value="Genomic_DNA"/>
</dbReference>
<proteinExistence type="predicted"/>
<feature type="non-terminal residue" evidence="2">
    <location>
        <position position="57"/>
    </location>
</feature>
<sequence length="57" mass="6642">MDNENSPQSVEGSKKRKYVSPINAFQDLVQEHLESLEQEIKDLEKRRDTLLDVTKVI</sequence>
<evidence type="ECO:0000313" key="2">
    <source>
        <dbReference type="EMBL" id="KAF2068572.1"/>
    </source>
</evidence>
<comment type="caution">
    <text evidence="2">The sequence shown here is derived from an EMBL/GenBank/DDBJ whole genome shotgun (WGS) entry which is preliminary data.</text>
</comment>